<sequence length="127" mass="13594">MWGCRGTSTQRIADTLSVRTTRWDIIPIGLCGLVGPSLDDMATRADVDAGRWSCWHDGLNNAGLQRHICAAHSRPTEGSRDLLACCPYTQGTPGGGPWDKIPLGLCELVGPSLGDMATRADVDVGRF</sequence>
<accession>A0AAV7EBH2</accession>
<gene>
    <name evidence="1" type="ORF">H6P81_016222</name>
</gene>
<protein>
    <submittedName>
        <fullName evidence="1">Uncharacterized protein</fullName>
    </submittedName>
</protein>
<proteinExistence type="predicted"/>
<dbReference type="EMBL" id="JAINDJ010000006">
    <property type="protein sequence ID" value="KAG9444882.1"/>
    <property type="molecule type" value="Genomic_DNA"/>
</dbReference>
<name>A0AAV7EBH2_ARIFI</name>
<dbReference type="Proteomes" id="UP000825729">
    <property type="component" value="Unassembled WGS sequence"/>
</dbReference>
<keyword evidence="2" id="KW-1185">Reference proteome</keyword>
<organism evidence="1 2">
    <name type="scientific">Aristolochia fimbriata</name>
    <name type="common">White veined hardy Dutchman's pipe vine</name>
    <dbReference type="NCBI Taxonomy" id="158543"/>
    <lineage>
        <taxon>Eukaryota</taxon>
        <taxon>Viridiplantae</taxon>
        <taxon>Streptophyta</taxon>
        <taxon>Embryophyta</taxon>
        <taxon>Tracheophyta</taxon>
        <taxon>Spermatophyta</taxon>
        <taxon>Magnoliopsida</taxon>
        <taxon>Magnoliidae</taxon>
        <taxon>Piperales</taxon>
        <taxon>Aristolochiaceae</taxon>
        <taxon>Aristolochia</taxon>
    </lineage>
</organism>
<dbReference type="AlphaFoldDB" id="A0AAV7EBH2"/>
<evidence type="ECO:0000313" key="2">
    <source>
        <dbReference type="Proteomes" id="UP000825729"/>
    </source>
</evidence>
<evidence type="ECO:0000313" key="1">
    <source>
        <dbReference type="EMBL" id="KAG9444882.1"/>
    </source>
</evidence>
<reference evidence="1 2" key="1">
    <citation type="submission" date="2021-07" db="EMBL/GenBank/DDBJ databases">
        <title>The Aristolochia fimbriata genome: insights into angiosperm evolution, floral development and chemical biosynthesis.</title>
        <authorList>
            <person name="Jiao Y."/>
        </authorList>
    </citation>
    <scope>NUCLEOTIDE SEQUENCE [LARGE SCALE GENOMIC DNA]</scope>
    <source>
        <strain evidence="1">IBCAS-2021</strain>
        <tissue evidence="1">Leaf</tissue>
    </source>
</reference>
<comment type="caution">
    <text evidence="1">The sequence shown here is derived from an EMBL/GenBank/DDBJ whole genome shotgun (WGS) entry which is preliminary data.</text>
</comment>